<evidence type="ECO:0000313" key="9">
    <source>
        <dbReference type="EMBL" id="SET12943.1"/>
    </source>
</evidence>
<dbReference type="InterPro" id="IPR033887">
    <property type="entry name" value="PTS_IIA_man"/>
</dbReference>
<dbReference type="GO" id="GO:0016301">
    <property type="term" value="F:kinase activity"/>
    <property type="evidence" value="ECO:0007669"/>
    <property type="project" value="UniProtKB-KW"/>
</dbReference>
<dbReference type="PROSITE" id="PS51096">
    <property type="entry name" value="PTS_EIIA_TYPE_4"/>
    <property type="match status" value="1"/>
</dbReference>
<keyword evidence="6" id="KW-0598">Phosphotransferase system</keyword>
<dbReference type="InterPro" id="IPR036662">
    <property type="entry name" value="PTS_EIIA_man-typ_sf"/>
</dbReference>
<evidence type="ECO:0000256" key="5">
    <source>
        <dbReference type="ARBA" id="ARBA00022679"/>
    </source>
</evidence>
<reference evidence="10" key="1">
    <citation type="submission" date="2016-10" db="EMBL/GenBank/DDBJ databases">
        <authorList>
            <person name="Varghese N."/>
            <person name="Submissions S."/>
        </authorList>
    </citation>
    <scope>NUCLEOTIDE SEQUENCE [LARGE SCALE GENOMIC DNA]</scope>
    <source>
        <strain evidence="10">DSM 1551</strain>
    </source>
</reference>
<gene>
    <name evidence="9" type="ORF">SAMN04489758_10219</name>
</gene>
<dbReference type="EMBL" id="FOIN01000002">
    <property type="protein sequence ID" value="SET12943.1"/>
    <property type="molecule type" value="Genomic_DNA"/>
</dbReference>
<keyword evidence="5" id="KW-0808">Transferase</keyword>
<protein>
    <submittedName>
        <fullName evidence="9">PTS system, N-acetylgalactosamine-specific IIA component</fullName>
    </submittedName>
</protein>
<evidence type="ECO:0000256" key="7">
    <source>
        <dbReference type="ARBA" id="ARBA00022777"/>
    </source>
</evidence>
<dbReference type="PANTHER" id="PTHR33799">
    <property type="entry name" value="PTS PERMEASE-RELATED-RELATED"/>
    <property type="match status" value="1"/>
</dbReference>
<evidence type="ECO:0000256" key="6">
    <source>
        <dbReference type="ARBA" id="ARBA00022683"/>
    </source>
</evidence>
<keyword evidence="4" id="KW-0762">Sugar transport</keyword>
<evidence type="ECO:0000256" key="1">
    <source>
        <dbReference type="ARBA" id="ARBA00004496"/>
    </source>
</evidence>
<organism evidence="9 10">
    <name type="scientific">Thomasclavelia cocleata</name>
    <dbReference type="NCBI Taxonomy" id="69824"/>
    <lineage>
        <taxon>Bacteria</taxon>
        <taxon>Bacillati</taxon>
        <taxon>Bacillota</taxon>
        <taxon>Erysipelotrichia</taxon>
        <taxon>Erysipelotrichales</taxon>
        <taxon>Coprobacillaceae</taxon>
        <taxon>Thomasclavelia</taxon>
    </lineage>
</organism>
<dbReference type="PANTHER" id="PTHR33799:SF1">
    <property type="entry name" value="PTS SYSTEM MANNOSE-SPECIFIC EIIAB COMPONENT-RELATED"/>
    <property type="match status" value="1"/>
</dbReference>
<keyword evidence="2" id="KW-0813">Transport</keyword>
<accession>A0A1I0C246</accession>
<dbReference type="Pfam" id="PF03610">
    <property type="entry name" value="EIIA-man"/>
    <property type="match status" value="1"/>
</dbReference>
<dbReference type="AlphaFoldDB" id="A0A1I0C246"/>
<comment type="subcellular location">
    <subcellularLocation>
        <location evidence="1">Cytoplasm</location>
    </subcellularLocation>
</comment>
<evidence type="ECO:0000256" key="4">
    <source>
        <dbReference type="ARBA" id="ARBA00022597"/>
    </source>
</evidence>
<evidence type="ECO:0000259" key="8">
    <source>
        <dbReference type="PROSITE" id="PS51096"/>
    </source>
</evidence>
<dbReference type="GO" id="GO:0005737">
    <property type="term" value="C:cytoplasm"/>
    <property type="evidence" value="ECO:0007669"/>
    <property type="project" value="UniProtKB-SubCell"/>
</dbReference>
<evidence type="ECO:0000313" key="10">
    <source>
        <dbReference type="Proteomes" id="UP000198558"/>
    </source>
</evidence>
<proteinExistence type="predicted"/>
<dbReference type="OrthoDB" id="9799827at2"/>
<dbReference type="NCBIfam" id="NF040761">
    <property type="entry name" value="AgaF"/>
    <property type="match status" value="1"/>
</dbReference>
<keyword evidence="10" id="KW-1185">Reference proteome</keyword>
<dbReference type="InterPro" id="IPR051471">
    <property type="entry name" value="Bacterial_PTS_sugar_comp"/>
</dbReference>
<dbReference type="SUPFAM" id="SSF53062">
    <property type="entry name" value="PTS system fructose IIA component-like"/>
    <property type="match status" value="1"/>
</dbReference>
<dbReference type="RefSeq" id="WP_092351757.1">
    <property type="nucleotide sequence ID" value="NZ_CAJTPY010000059.1"/>
</dbReference>
<dbReference type="Gene3D" id="3.40.50.510">
    <property type="entry name" value="Phosphotransferase system, mannose-type IIA component"/>
    <property type="match status" value="1"/>
</dbReference>
<dbReference type="GO" id="GO:0009401">
    <property type="term" value="P:phosphoenolpyruvate-dependent sugar phosphotransferase system"/>
    <property type="evidence" value="ECO:0007669"/>
    <property type="project" value="UniProtKB-KW"/>
</dbReference>
<dbReference type="Proteomes" id="UP000198558">
    <property type="component" value="Unassembled WGS sequence"/>
</dbReference>
<dbReference type="GeneID" id="78287326"/>
<dbReference type="CDD" id="cd00006">
    <property type="entry name" value="PTS_IIA_man"/>
    <property type="match status" value="1"/>
</dbReference>
<keyword evidence="3" id="KW-0963">Cytoplasm</keyword>
<name>A0A1I0C246_9FIRM</name>
<feature type="domain" description="PTS EIIA type-4" evidence="8">
    <location>
        <begin position="1"/>
        <end position="126"/>
    </location>
</feature>
<dbReference type="GO" id="GO:0016020">
    <property type="term" value="C:membrane"/>
    <property type="evidence" value="ECO:0007669"/>
    <property type="project" value="InterPro"/>
</dbReference>
<keyword evidence="7" id="KW-0418">Kinase</keyword>
<sequence length="144" mass="15391">MLGLIVTGHGNFATGLQSSLRLIAGEKENMCFVDFEEKDSVEDLAGKLSVAIDSLADVDGILFLCDLTGGSPFKTAVELSVKNDKPMEVIGGSNLPMVIELSMAKDFIDSLETLTNMAISTGKDSIVKFAFTAHKEDNNDEDGI</sequence>
<evidence type="ECO:0000256" key="3">
    <source>
        <dbReference type="ARBA" id="ARBA00022490"/>
    </source>
</evidence>
<dbReference type="InterPro" id="IPR004701">
    <property type="entry name" value="PTS_EIIA_man-typ"/>
</dbReference>
<evidence type="ECO:0000256" key="2">
    <source>
        <dbReference type="ARBA" id="ARBA00022448"/>
    </source>
</evidence>